<proteinExistence type="predicted"/>
<feature type="compositionally biased region" description="Polar residues" evidence="1">
    <location>
        <begin position="218"/>
        <end position="232"/>
    </location>
</feature>
<feature type="compositionally biased region" description="Polar residues" evidence="1">
    <location>
        <begin position="382"/>
        <end position="391"/>
    </location>
</feature>
<feature type="compositionally biased region" description="Basic and acidic residues" evidence="1">
    <location>
        <begin position="722"/>
        <end position="736"/>
    </location>
</feature>
<feature type="region of interest" description="Disordered" evidence="1">
    <location>
        <begin position="490"/>
        <end position="694"/>
    </location>
</feature>
<feature type="compositionally biased region" description="Basic and acidic residues" evidence="1">
    <location>
        <begin position="372"/>
        <end position="381"/>
    </location>
</feature>
<feature type="compositionally biased region" description="Polar residues" evidence="1">
    <location>
        <begin position="789"/>
        <end position="800"/>
    </location>
</feature>
<feature type="compositionally biased region" description="Basic and acidic residues" evidence="1">
    <location>
        <begin position="208"/>
        <end position="217"/>
    </location>
</feature>
<feature type="compositionally biased region" description="Basic and acidic residues" evidence="1">
    <location>
        <begin position="109"/>
        <end position="129"/>
    </location>
</feature>
<feature type="region of interest" description="Disordered" evidence="1">
    <location>
        <begin position="285"/>
        <end position="322"/>
    </location>
</feature>
<feature type="compositionally biased region" description="Basic and acidic residues" evidence="1">
    <location>
        <begin position="536"/>
        <end position="633"/>
    </location>
</feature>
<feature type="region of interest" description="Disordered" evidence="1">
    <location>
        <begin position="1"/>
        <end position="258"/>
    </location>
</feature>
<feature type="region of interest" description="Disordered" evidence="1">
    <location>
        <begin position="720"/>
        <end position="809"/>
    </location>
</feature>
<organism evidence="2 3">
    <name type="scientific">Phialocephala subalpina</name>
    <dbReference type="NCBI Taxonomy" id="576137"/>
    <lineage>
        <taxon>Eukaryota</taxon>
        <taxon>Fungi</taxon>
        <taxon>Dikarya</taxon>
        <taxon>Ascomycota</taxon>
        <taxon>Pezizomycotina</taxon>
        <taxon>Leotiomycetes</taxon>
        <taxon>Helotiales</taxon>
        <taxon>Mollisiaceae</taxon>
        <taxon>Phialocephala</taxon>
        <taxon>Phialocephala fortinii species complex</taxon>
    </lineage>
</organism>
<feature type="compositionally biased region" description="Basic and acidic residues" evidence="1">
    <location>
        <begin position="53"/>
        <end position="66"/>
    </location>
</feature>
<protein>
    <submittedName>
        <fullName evidence="2">Uncharacterized protein</fullName>
    </submittedName>
</protein>
<dbReference type="AlphaFoldDB" id="A0A1L7XUS5"/>
<feature type="compositionally biased region" description="Polar residues" evidence="1">
    <location>
        <begin position="188"/>
        <end position="203"/>
    </location>
</feature>
<dbReference type="EMBL" id="FJOG01000059">
    <property type="protein sequence ID" value="CZR68765.1"/>
    <property type="molecule type" value="Genomic_DNA"/>
</dbReference>
<keyword evidence="3" id="KW-1185">Reference proteome</keyword>
<feature type="compositionally biased region" description="Basic and acidic residues" evidence="1">
    <location>
        <begin position="1"/>
        <end position="30"/>
    </location>
</feature>
<dbReference type="Proteomes" id="UP000184330">
    <property type="component" value="Unassembled WGS sequence"/>
</dbReference>
<evidence type="ECO:0000256" key="1">
    <source>
        <dbReference type="SAM" id="MobiDB-lite"/>
    </source>
</evidence>
<name>A0A1L7XUS5_9HELO</name>
<accession>A0A1L7XUS5</accession>
<feature type="compositionally biased region" description="Polar residues" evidence="1">
    <location>
        <begin position="301"/>
        <end position="311"/>
    </location>
</feature>
<feature type="compositionally biased region" description="Basic and acidic residues" evidence="1">
    <location>
        <begin position="144"/>
        <end position="185"/>
    </location>
</feature>
<feature type="compositionally biased region" description="Polar residues" evidence="1">
    <location>
        <begin position="673"/>
        <end position="687"/>
    </location>
</feature>
<gene>
    <name evidence="2" type="ORF">PAC_18664</name>
</gene>
<evidence type="ECO:0000313" key="2">
    <source>
        <dbReference type="EMBL" id="CZR68765.1"/>
    </source>
</evidence>
<feature type="compositionally biased region" description="Basic and acidic residues" evidence="1">
    <location>
        <begin position="312"/>
        <end position="322"/>
    </location>
</feature>
<feature type="region of interest" description="Disordered" evidence="1">
    <location>
        <begin position="363"/>
        <end position="393"/>
    </location>
</feature>
<feature type="compositionally biased region" description="Polar residues" evidence="1">
    <location>
        <begin position="516"/>
        <end position="527"/>
    </location>
</feature>
<dbReference type="OrthoDB" id="10690342at2759"/>
<evidence type="ECO:0000313" key="3">
    <source>
        <dbReference type="Proteomes" id="UP000184330"/>
    </source>
</evidence>
<sequence length="858" mass="94052">MSKMHEATNDGDELNIKPETHVSTDTEHPDTLFGTVIGEGEPSVGATGVEELEGVRDVKEGGEGKGVEGLNDGPGLEREEKLDGGQGSTSTHTTTSVNLISSKDAPNSPEREEVGETIHSNDEVDKVLVDDSPAEPESHAYQSQDHDQGGEVESGKEFEKAEESKGGEESKEVDGDVKAEGKSEQDGDQSTTSTYQKPTVETQPPTPEKPKDHDEPQGRNNGVESDSSTNNLKPDFKSTHQAVPKAIEPFNDDESEEERLTFRALRKKVSLPEGPRSKKVTILMRCRSVEEPTETNEGTDKVSNAPSSTTAEKTEDVSEIDQLRHDGVEVVGREILPSDNSVQEDPFDSGCIELLLTQGHPALNVNQSNDEGIGKEKKSDKLTNNSNNDASTIHDVKTETLITAAHVLVTSTQDQPAPEESGNTAVTSQEHEVIEPFDPPPSLPSNMDNLPLVLDAWMRDIDSYLRTAHENLEKLRKKCQRCNCNDTVAEPAPETCSVGDATGVQGADPKPGWDTTEGTASATQGDNWGQAASWGDTDRYEGVPEPRTSAEEEEQERIALEESRRLAMEEEQKLQTDLQRKEDEGELRCLECPRHCPPRGDDAPRDKPKPGLDESNSRTPDPDMNQKRLERFTPKPLSPRTIAKRKALEMQGKVNKLGSRNRLGNSARPPADTTPTNNMPVTEQPSLANYVDQHATHADTQVALHCSDADPRFQQALVESIADSKKKEQEEFERALAESQPNSYEGIAAETAAEDETSSKPTEVIEQKEDDDLPELVAVEQETRAADSTLETPPSQSAEGQGTREAKRRAREVDIAGWRKYVLDHDDVPAEVMREELQKRKVPDDVIDEALRVLGRGG</sequence>
<reference evidence="2 3" key="1">
    <citation type="submission" date="2016-03" db="EMBL/GenBank/DDBJ databases">
        <authorList>
            <person name="Ploux O."/>
        </authorList>
    </citation>
    <scope>NUCLEOTIDE SEQUENCE [LARGE SCALE GENOMIC DNA]</scope>
    <source>
        <strain evidence="2 3">UAMH 11012</strain>
    </source>
</reference>